<proteinExistence type="predicted"/>
<dbReference type="Proteomes" id="UP001352263">
    <property type="component" value="Unassembled WGS sequence"/>
</dbReference>
<comment type="caution">
    <text evidence="10">The sequence shown here is derived from an EMBL/GenBank/DDBJ whole genome shotgun (WGS) entry which is preliminary data.</text>
</comment>
<accession>A0ABU6JIW3</accession>
<dbReference type="EMBL" id="JAWIIV010000063">
    <property type="protein sequence ID" value="MEC4723622.1"/>
    <property type="molecule type" value="Genomic_DNA"/>
</dbReference>
<dbReference type="Pfam" id="PF13442">
    <property type="entry name" value="Cytochrome_CBB3"/>
    <property type="match status" value="2"/>
</dbReference>
<dbReference type="SUPFAM" id="SSF46626">
    <property type="entry name" value="Cytochrome c"/>
    <property type="match status" value="2"/>
</dbReference>
<dbReference type="InterPro" id="IPR036909">
    <property type="entry name" value="Cyt_c-like_dom_sf"/>
</dbReference>
<evidence type="ECO:0000259" key="9">
    <source>
        <dbReference type="PROSITE" id="PS51007"/>
    </source>
</evidence>
<feature type="region of interest" description="Disordered" evidence="7">
    <location>
        <begin position="182"/>
        <end position="203"/>
    </location>
</feature>
<feature type="domain" description="Cytochrome c" evidence="9">
    <location>
        <begin position="79"/>
        <end position="159"/>
    </location>
</feature>
<dbReference type="Gene3D" id="1.10.760.10">
    <property type="entry name" value="Cytochrome c-like domain"/>
    <property type="match status" value="2"/>
</dbReference>
<dbReference type="PRINTS" id="PR00607">
    <property type="entry name" value="CYTCHROMECIE"/>
</dbReference>
<evidence type="ECO:0000256" key="7">
    <source>
        <dbReference type="SAM" id="MobiDB-lite"/>
    </source>
</evidence>
<organism evidence="10 11">
    <name type="scientific">Noviherbaspirillum album</name>
    <dbReference type="NCBI Taxonomy" id="3080276"/>
    <lineage>
        <taxon>Bacteria</taxon>
        <taxon>Pseudomonadati</taxon>
        <taxon>Pseudomonadota</taxon>
        <taxon>Betaproteobacteria</taxon>
        <taxon>Burkholderiales</taxon>
        <taxon>Oxalobacteraceae</taxon>
        <taxon>Noviherbaspirillum</taxon>
    </lineage>
</organism>
<sequence>MSDAHNEHESLIKTPKQLIAAIAAGFLIPIIAIVLLVQYVASESTSGAGSDSQTPEAIAARLKPVADVGFTLKDANAPKVLQTGEAVYKAACAACHTTGAAGAPKLGDAAGWSQRISQGQATLVSNAINGIRAMPAKGGNPDLDDIEVERAVVYLANQSGGKLKEPEVKAAPAAAAAPAATEAGAQTASATQPITSSPSQQTQAVASAAQPAAAAKVDGKKVYDTACVACHGPGVAGAPKVGDKEAWAPRIKQGSATMYEHAIKGFQGKAGVMPPKGGSTASDEEVKAAVDYMADASK</sequence>
<evidence type="ECO:0000256" key="4">
    <source>
        <dbReference type="ARBA" id="ARBA00022982"/>
    </source>
</evidence>
<protein>
    <submittedName>
        <fullName evidence="10">C-type cytochrome</fullName>
    </submittedName>
</protein>
<keyword evidence="5 6" id="KW-0408">Iron</keyword>
<keyword evidence="8" id="KW-0472">Membrane</keyword>
<dbReference type="InterPro" id="IPR009056">
    <property type="entry name" value="Cyt_c-like_dom"/>
</dbReference>
<keyword evidence="8" id="KW-1133">Transmembrane helix</keyword>
<dbReference type="RefSeq" id="WP_326510233.1">
    <property type="nucleotide sequence ID" value="NZ_JAWIIV010000063.1"/>
</dbReference>
<evidence type="ECO:0000256" key="1">
    <source>
        <dbReference type="ARBA" id="ARBA00022448"/>
    </source>
</evidence>
<keyword evidence="3 6" id="KW-0479">Metal-binding</keyword>
<keyword evidence="2 6" id="KW-0349">Heme</keyword>
<evidence type="ECO:0000313" key="11">
    <source>
        <dbReference type="Proteomes" id="UP001352263"/>
    </source>
</evidence>
<keyword evidence="4" id="KW-0249">Electron transport</keyword>
<name>A0ABU6JIW3_9BURK</name>
<evidence type="ECO:0000256" key="6">
    <source>
        <dbReference type="PROSITE-ProRule" id="PRU00433"/>
    </source>
</evidence>
<evidence type="ECO:0000313" key="10">
    <source>
        <dbReference type="EMBL" id="MEC4723622.1"/>
    </source>
</evidence>
<keyword evidence="1" id="KW-0813">Transport</keyword>
<keyword evidence="8" id="KW-0812">Transmembrane</keyword>
<dbReference type="PROSITE" id="PS51007">
    <property type="entry name" value="CYTC"/>
    <property type="match status" value="2"/>
</dbReference>
<reference evidence="10 11" key="1">
    <citation type="submission" date="2023-10" db="EMBL/GenBank/DDBJ databases">
        <title>Noviherbaspirillum sp. CPCC 100848 genome assembly.</title>
        <authorList>
            <person name="Li X.Y."/>
            <person name="Fang X.M."/>
        </authorList>
    </citation>
    <scope>NUCLEOTIDE SEQUENCE [LARGE SCALE GENOMIC DNA]</scope>
    <source>
        <strain evidence="10 11">CPCC 100848</strain>
    </source>
</reference>
<feature type="transmembrane region" description="Helical" evidence="8">
    <location>
        <begin position="18"/>
        <end position="41"/>
    </location>
</feature>
<dbReference type="InterPro" id="IPR002323">
    <property type="entry name" value="Cyt_CIE"/>
</dbReference>
<evidence type="ECO:0000256" key="2">
    <source>
        <dbReference type="ARBA" id="ARBA00022617"/>
    </source>
</evidence>
<feature type="domain" description="Cytochrome c" evidence="9">
    <location>
        <begin position="214"/>
        <end position="297"/>
    </location>
</feature>
<dbReference type="PANTHER" id="PTHR40942">
    <property type="match status" value="1"/>
</dbReference>
<dbReference type="PANTHER" id="PTHR40942:SF4">
    <property type="entry name" value="CYTOCHROME C5"/>
    <property type="match status" value="1"/>
</dbReference>
<evidence type="ECO:0000256" key="5">
    <source>
        <dbReference type="ARBA" id="ARBA00023004"/>
    </source>
</evidence>
<evidence type="ECO:0000256" key="8">
    <source>
        <dbReference type="SAM" id="Phobius"/>
    </source>
</evidence>
<gene>
    <name evidence="10" type="ORF">RY831_31295</name>
</gene>
<keyword evidence="11" id="KW-1185">Reference proteome</keyword>
<evidence type="ECO:0000256" key="3">
    <source>
        <dbReference type="ARBA" id="ARBA00022723"/>
    </source>
</evidence>